<evidence type="ECO:0000313" key="2">
    <source>
        <dbReference type="Proteomes" id="UP001458880"/>
    </source>
</evidence>
<dbReference type="Proteomes" id="UP001458880">
    <property type="component" value="Unassembled WGS sequence"/>
</dbReference>
<sequence>MVLFQDKIEDEQLQNPYSLIDQTAAGSFDSGSYSLRQEEPDEGDKLKIVQVPTKLQGKHGFRWSGKKGNLHRLPQRLEAWKLCFTNENLDCIAQHTNQEMATQRLKYKSDLQAYRK</sequence>
<protein>
    <submittedName>
        <fullName evidence="1">Uncharacterized protein</fullName>
    </submittedName>
</protein>
<comment type="caution">
    <text evidence="1">The sequence shown here is derived from an EMBL/GenBank/DDBJ whole genome shotgun (WGS) entry which is preliminary data.</text>
</comment>
<dbReference type="EMBL" id="JASPKY010000105">
    <property type="protein sequence ID" value="KAK9737075.1"/>
    <property type="molecule type" value="Genomic_DNA"/>
</dbReference>
<accession>A0AAW1LT13</accession>
<name>A0AAW1LT13_POPJA</name>
<organism evidence="1 2">
    <name type="scientific">Popillia japonica</name>
    <name type="common">Japanese beetle</name>
    <dbReference type="NCBI Taxonomy" id="7064"/>
    <lineage>
        <taxon>Eukaryota</taxon>
        <taxon>Metazoa</taxon>
        <taxon>Ecdysozoa</taxon>
        <taxon>Arthropoda</taxon>
        <taxon>Hexapoda</taxon>
        <taxon>Insecta</taxon>
        <taxon>Pterygota</taxon>
        <taxon>Neoptera</taxon>
        <taxon>Endopterygota</taxon>
        <taxon>Coleoptera</taxon>
        <taxon>Polyphaga</taxon>
        <taxon>Scarabaeiformia</taxon>
        <taxon>Scarabaeidae</taxon>
        <taxon>Rutelinae</taxon>
        <taxon>Popillia</taxon>
    </lineage>
</organism>
<reference evidence="1 2" key="1">
    <citation type="journal article" date="2024" name="BMC Genomics">
        <title>De novo assembly and annotation of Popillia japonica's genome with initial clues to its potential as an invasive pest.</title>
        <authorList>
            <person name="Cucini C."/>
            <person name="Boschi S."/>
            <person name="Funari R."/>
            <person name="Cardaioli E."/>
            <person name="Iannotti N."/>
            <person name="Marturano G."/>
            <person name="Paoli F."/>
            <person name="Bruttini M."/>
            <person name="Carapelli A."/>
            <person name="Frati F."/>
            <person name="Nardi F."/>
        </authorList>
    </citation>
    <scope>NUCLEOTIDE SEQUENCE [LARGE SCALE GENOMIC DNA]</scope>
    <source>
        <strain evidence="1">DMR45628</strain>
    </source>
</reference>
<proteinExistence type="predicted"/>
<dbReference type="AlphaFoldDB" id="A0AAW1LT13"/>
<keyword evidence="2" id="KW-1185">Reference proteome</keyword>
<evidence type="ECO:0000313" key="1">
    <source>
        <dbReference type="EMBL" id="KAK9737075.1"/>
    </source>
</evidence>
<gene>
    <name evidence="1" type="ORF">QE152_g11013</name>
</gene>